<protein>
    <recommendedName>
        <fullName evidence="8">ABC-2 type transporter transmembrane domain-containing protein</fullName>
    </recommendedName>
</protein>
<evidence type="ECO:0000256" key="6">
    <source>
        <dbReference type="SAM" id="MobiDB-lite"/>
    </source>
</evidence>
<evidence type="ECO:0000256" key="5">
    <source>
        <dbReference type="ARBA" id="ARBA00023136"/>
    </source>
</evidence>
<evidence type="ECO:0000313" key="9">
    <source>
        <dbReference type="EMBL" id="KPV43368.1"/>
    </source>
</evidence>
<evidence type="ECO:0000256" key="4">
    <source>
        <dbReference type="ARBA" id="ARBA00022989"/>
    </source>
</evidence>
<organism evidence="9 10">
    <name type="scientific">Alicyclobacillus ferrooxydans</name>
    <dbReference type="NCBI Taxonomy" id="471514"/>
    <lineage>
        <taxon>Bacteria</taxon>
        <taxon>Bacillati</taxon>
        <taxon>Bacillota</taxon>
        <taxon>Bacilli</taxon>
        <taxon>Bacillales</taxon>
        <taxon>Alicyclobacillaceae</taxon>
        <taxon>Alicyclobacillus</taxon>
    </lineage>
</organism>
<dbReference type="PANTHER" id="PTHR30294">
    <property type="entry name" value="MEMBRANE COMPONENT OF ABC TRANSPORTER YHHJ-RELATED"/>
    <property type="match status" value="1"/>
</dbReference>
<dbReference type="Proteomes" id="UP000050482">
    <property type="component" value="Unassembled WGS sequence"/>
</dbReference>
<keyword evidence="2" id="KW-1003">Cell membrane</keyword>
<feature type="region of interest" description="Disordered" evidence="6">
    <location>
        <begin position="179"/>
        <end position="243"/>
    </location>
</feature>
<reference evidence="9 10" key="1">
    <citation type="submission" date="2015-09" db="EMBL/GenBank/DDBJ databases">
        <title>Draft genome sequence of Alicyclobacillus ferrooxydans DSM 22381.</title>
        <authorList>
            <person name="Hemp J."/>
        </authorList>
    </citation>
    <scope>NUCLEOTIDE SEQUENCE [LARGE SCALE GENOMIC DNA]</scope>
    <source>
        <strain evidence="9 10">TC-34</strain>
    </source>
</reference>
<keyword evidence="4 7" id="KW-1133">Transmembrane helix</keyword>
<comment type="caution">
    <text evidence="9">The sequence shown here is derived from an EMBL/GenBank/DDBJ whole genome shotgun (WGS) entry which is preliminary data.</text>
</comment>
<evidence type="ECO:0000256" key="7">
    <source>
        <dbReference type="SAM" id="Phobius"/>
    </source>
</evidence>
<dbReference type="Pfam" id="PF12698">
    <property type="entry name" value="ABC2_membrane_3"/>
    <property type="match status" value="1"/>
</dbReference>
<keyword evidence="10" id="KW-1185">Reference proteome</keyword>
<accession>A0A0P9GR41</accession>
<keyword evidence="5 7" id="KW-0472">Membrane</keyword>
<feature type="transmembrane region" description="Helical" evidence="7">
    <location>
        <begin position="433"/>
        <end position="453"/>
    </location>
</feature>
<keyword evidence="3 7" id="KW-0812">Transmembrane</keyword>
<dbReference type="GO" id="GO:0005886">
    <property type="term" value="C:plasma membrane"/>
    <property type="evidence" value="ECO:0007669"/>
    <property type="project" value="UniProtKB-SubCell"/>
</dbReference>
<dbReference type="GO" id="GO:0140359">
    <property type="term" value="F:ABC-type transporter activity"/>
    <property type="evidence" value="ECO:0007669"/>
    <property type="project" value="InterPro"/>
</dbReference>
<feature type="transmembrane region" description="Helical" evidence="7">
    <location>
        <begin position="380"/>
        <end position="399"/>
    </location>
</feature>
<evidence type="ECO:0000313" key="10">
    <source>
        <dbReference type="Proteomes" id="UP000050482"/>
    </source>
</evidence>
<feature type="compositionally biased region" description="Low complexity" evidence="6">
    <location>
        <begin position="179"/>
        <end position="229"/>
    </location>
</feature>
<name>A0A0P9GR41_9BACL</name>
<feature type="domain" description="ABC-2 type transporter transmembrane" evidence="8">
    <location>
        <begin position="22"/>
        <end position="451"/>
    </location>
</feature>
<dbReference type="PATRIC" id="fig|471514.4.peg.2443"/>
<evidence type="ECO:0000256" key="1">
    <source>
        <dbReference type="ARBA" id="ARBA00004651"/>
    </source>
</evidence>
<dbReference type="Gene3D" id="3.40.1710.10">
    <property type="entry name" value="abc type-2 transporter like domain"/>
    <property type="match status" value="1"/>
</dbReference>
<gene>
    <name evidence="9" type="ORF">AN477_13085</name>
</gene>
<sequence>MIRLSFSIALIQWKQLIRDRRAFIMLIAFPVMLTSILSFALGGLFSGTTHQISKVAVVNEDRGAAGAQLVDYLRQQTGFVRVVDVSNAAEALNEVNQGQVDGALVIPRSFTSETGQGKTVALPVEVTSAHSFTRDLVNQLVSSYGLELADVQYLKTIATQSPAMKSPVTNSALNNAGSTGATSAGATSAGATSAGATSTGAASTGAASTGATSTGATSTGATSTNSTGGLAPTTGKAASSSSVVSQGTSPAVTFINSMSNLRPVTAGSYYAIGMMVMFLLSNAISRATSMVQERRGDRYKRLLAAPVGHVTLAIGQWLATFLIMLVQGAILLLCSRFILQIQLGPVGQTALVLAGYAASVAGISTLLGSTIRSVQVVNGLASIGANIAAVLGGSIFPIYGFPQMMQWIAQVLPNGQALTRLVDSVMGVSTAELWIPVFYLVFVGIFLGTLGGIRYGAPSRKGV</sequence>
<feature type="transmembrane region" description="Helical" evidence="7">
    <location>
        <begin position="21"/>
        <end position="45"/>
    </location>
</feature>
<dbReference type="RefSeq" id="WP_054969607.1">
    <property type="nucleotide sequence ID" value="NZ_LJCO01000052.1"/>
</dbReference>
<feature type="transmembrane region" description="Helical" evidence="7">
    <location>
        <begin position="310"/>
        <end position="338"/>
    </location>
</feature>
<comment type="subcellular location">
    <subcellularLocation>
        <location evidence="1">Cell membrane</location>
        <topology evidence="1">Multi-pass membrane protein</topology>
    </subcellularLocation>
</comment>
<dbReference type="InterPro" id="IPR013525">
    <property type="entry name" value="ABC2_TM"/>
</dbReference>
<feature type="transmembrane region" description="Helical" evidence="7">
    <location>
        <begin position="269"/>
        <end position="289"/>
    </location>
</feature>
<feature type="transmembrane region" description="Helical" evidence="7">
    <location>
        <begin position="350"/>
        <end position="368"/>
    </location>
</feature>
<dbReference type="STRING" id="471514.AN477_13085"/>
<dbReference type="InterPro" id="IPR051449">
    <property type="entry name" value="ABC-2_transporter_component"/>
</dbReference>
<evidence type="ECO:0000259" key="8">
    <source>
        <dbReference type="Pfam" id="PF12698"/>
    </source>
</evidence>
<dbReference type="OrthoDB" id="3078158at2"/>
<proteinExistence type="predicted"/>
<dbReference type="AlphaFoldDB" id="A0A0P9GR41"/>
<evidence type="ECO:0000256" key="2">
    <source>
        <dbReference type="ARBA" id="ARBA00022475"/>
    </source>
</evidence>
<dbReference type="PANTHER" id="PTHR30294:SF48">
    <property type="entry name" value="LINEARMYCIN RESISTANCE PERMEASE PROTEIN LNRM"/>
    <property type="match status" value="1"/>
</dbReference>
<evidence type="ECO:0000256" key="3">
    <source>
        <dbReference type="ARBA" id="ARBA00022692"/>
    </source>
</evidence>
<dbReference type="EMBL" id="LJCO01000052">
    <property type="protein sequence ID" value="KPV43368.1"/>
    <property type="molecule type" value="Genomic_DNA"/>
</dbReference>